<evidence type="ECO:0000259" key="10">
    <source>
        <dbReference type="Pfam" id="PF16854"/>
    </source>
</evidence>
<dbReference type="Gene3D" id="1.10.357.110">
    <property type="entry name" value="Vacuolar protein sorting-associated protein 53, C-terminus"/>
    <property type="match status" value="1"/>
</dbReference>
<dbReference type="GO" id="GO:0000938">
    <property type="term" value="C:GARP complex"/>
    <property type="evidence" value="ECO:0007669"/>
    <property type="project" value="InterPro"/>
</dbReference>
<dbReference type="InterPro" id="IPR007234">
    <property type="entry name" value="Vps53_N"/>
</dbReference>
<dbReference type="InterPro" id="IPR039766">
    <property type="entry name" value="Vps53"/>
</dbReference>
<keyword evidence="7" id="KW-0472">Membrane</keyword>
<dbReference type="InterPro" id="IPR038260">
    <property type="entry name" value="Vps53_C_sf"/>
</dbReference>
<dbReference type="OrthoDB" id="10261632at2759"/>
<dbReference type="RefSeq" id="XP_066935281.1">
    <property type="nucleotide sequence ID" value="XM_067079180.1"/>
</dbReference>
<dbReference type="GeneID" id="136822871"/>
<evidence type="ECO:0000313" key="12">
    <source>
        <dbReference type="Proteomes" id="UP000594262"/>
    </source>
</evidence>
<protein>
    <recommendedName>
        <fullName evidence="4">Vacuolar protein sorting-associated protein 53 homolog</fullName>
    </recommendedName>
</protein>
<organism evidence="11 12">
    <name type="scientific">Clytia hemisphaerica</name>
    <dbReference type="NCBI Taxonomy" id="252671"/>
    <lineage>
        <taxon>Eukaryota</taxon>
        <taxon>Metazoa</taxon>
        <taxon>Cnidaria</taxon>
        <taxon>Hydrozoa</taxon>
        <taxon>Hydroidolina</taxon>
        <taxon>Leptothecata</taxon>
        <taxon>Obeliida</taxon>
        <taxon>Clytiidae</taxon>
        <taxon>Clytia</taxon>
    </lineage>
</organism>
<evidence type="ECO:0000256" key="3">
    <source>
        <dbReference type="ARBA" id="ARBA00008628"/>
    </source>
</evidence>
<evidence type="ECO:0000256" key="5">
    <source>
        <dbReference type="ARBA" id="ARBA00022753"/>
    </source>
</evidence>
<sequence length="794" mass="90178">MDVSTESILSGEEKEVLDGLEFPEEVEEALKEVISGTDPLDGKDFNPVDYINALFPTEQSLANIDEVVARIRMRIRKLDDDIRSSIRSQTDSESNGKQALEAAKDDIHEVFSKIKDIKEKADKSEDMVKEITRDIKQLDHGKRHLTSSITTLNHLHMLVGGVDSLQVLSRNRKYGEVANLLQGVLNVLDHFKKYMSIPQIKQLADKVNIIQAAMAQQVVADFKNSLSDPDLKPITGPDSMICNACKVINVLEPKIREDILTWLINKQLSDYLNVFNENFDVAWIDKIDRRYAWLKRILIQFEEDYQHTFPTEWNVEERICTQFCITTKQELSKIMNERRGEIDVKLLLFAIQRTTAFEGFLEKRFAYTHHRGDKSQTENHFQGLVSKCFENHLHIYIEAQDKNLAEMIDKFIADLKMQGVPKLGDDTEGAVLPSAGELFVFYKKCMVQCIQLSTGNALLLLTETFRKYLAEYANRLLLGNLPKVTSGGGLANILKDKDNEVKFNEDEKRLICCILTTSEYCQETTQQLQDKLKEKVNPDLVEKIDLNNEQDLLHSVISNSIQLLVQDLENACEPALTTMVKVHWQSIESVGDQSGYVTAIVSHLRKSLPIIRDNLFSSRKYFTQFCIKFVNSFIPRFINNIYRCKPLSAIGAEQLLLDAHSIKTALLDLPSIGSTVQRKPPASFTKVVIKGMSKAEMILKVVMSPHASQTSFVESYIKLLNDTDTTNFQKLLEMKGLKRSEQHSMLEIFRSQMATSNLSTNSSMNASKESTGGGGIVSESSRIKRLEKLIKKQF</sequence>
<evidence type="ECO:0000256" key="1">
    <source>
        <dbReference type="ARBA" id="ARBA00004150"/>
    </source>
</evidence>
<reference evidence="11" key="1">
    <citation type="submission" date="2021-01" db="UniProtKB">
        <authorList>
            <consortium name="EnsemblMetazoa"/>
        </authorList>
    </citation>
    <scope>IDENTIFICATION</scope>
</reference>
<evidence type="ECO:0000256" key="6">
    <source>
        <dbReference type="ARBA" id="ARBA00023034"/>
    </source>
</evidence>
<evidence type="ECO:0000313" key="11">
    <source>
        <dbReference type="EnsemblMetazoa" id="CLYHEMP005857.1"/>
    </source>
</evidence>
<feature type="domain" description="Vps53 C-terminal" evidence="10">
    <location>
        <begin position="653"/>
        <end position="737"/>
    </location>
</feature>
<feature type="domain" description="Vps53 N-terminal" evidence="9">
    <location>
        <begin position="44"/>
        <end position="414"/>
    </location>
</feature>
<dbReference type="Proteomes" id="UP000594262">
    <property type="component" value="Unplaced"/>
</dbReference>
<evidence type="ECO:0000256" key="8">
    <source>
        <dbReference type="SAM" id="Coils"/>
    </source>
</evidence>
<dbReference type="Pfam" id="PF04100">
    <property type="entry name" value="Vps53_N"/>
    <property type="match status" value="1"/>
</dbReference>
<dbReference type="GO" id="GO:0010008">
    <property type="term" value="C:endosome membrane"/>
    <property type="evidence" value="ECO:0007669"/>
    <property type="project" value="UniProtKB-SubCell"/>
</dbReference>
<keyword evidence="5" id="KW-0967">Endosome</keyword>
<dbReference type="EnsemblMetazoa" id="CLYHEMT005857.1">
    <property type="protein sequence ID" value="CLYHEMP005857.1"/>
    <property type="gene ID" value="CLYHEMG005857"/>
</dbReference>
<keyword evidence="12" id="KW-1185">Reference proteome</keyword>
<dbReference type="PANTHER" id="PTHR12820:SF0">
    <property type="entry name" value="VACUOLAR PROTEIN SORTING-ASSOCIATED PROTEIN 53 HOMOLOG"/>
    <property type="match status" value="1"/>
</dbReference>
<evidence type="ECO:0000256" key="7">
    <source>
        <dbReference type="ARBA" id="ARBA00023136"/>
    </source>
</evidence>
<evidence type="ECO:0000259" key="9">
    <source>
        <dbReference type="Pfam" id="PF04100"/>
    </source>
</evidence>
<dbReference type="GO" id="GO:0005829">
    <property type="term" value="C:cytosol"/>
    <property type="evidence" value="ECO:0007669"/>
    <property type="project" value="GOC"/>
</dbReference>
<dbReference type="Pfam" id="PF16854">
    <property type="entry name" value="VPS53_C"/>
    <property type="match status" value="1"/>
</dbReference>
<evidence type="ECO:0000256" key="4">
    <source>
        <dbReference type="ARBA" id="ARBA00014103"/>
    </source>
</evidence>
<evidence type="ECO:0000256" key="2">
    <source>
        <dbReference type="ARBA" id="ARBA00004481"/>
    </source>
</evidence>
<dbReference type="AlphaFoldDB" id="A0A7M5V4A0"/>
<keyword evidence="8" id="KW-0175">Coiled coil</keyword>
<name>A0A7M5V4A0_9CNID</name>
<comment type="subcellular location">
    <subcellularLocation>
        <location evidence="2">Endosome membrane</location>
        <topology evidence="2">Peripheral membrane protein</topology>
    </subcellularLocation>
    <subcellularLocation>
        <location evidence="1">Golgi apparatus</location>
        <location evidence="1">trans-Golgi network membrane</location>
        <topology evidence="1">Peripheral membrane protein</topology>
    </subcellularLocation>
</comment>
<keyword evidence="6" id="KW-0333">Golgi apparatus</keyword>
<dbReference type="GO" id="GO:0042147">
    <property type="term" value="P:retrograde transport, endosome to Golgi"/>
    <property type="evidence" value="ECO:0007669"/>
    <property type="project" value="InterPro"/>
</dbReference>
<proteinExistence type="inferred from homology"/>
<dbReference type="PANTHER" id="PTHR12820">
    <property type="entry name" value="VACUOLAR SORTING PROTEIN 53"/>
    <property type="match status" value="1"/>
</dbReference>
<comment type="similarity">
    <text evidence="3">Belongs to the VPS53 family.</text>
</comment>
<feature type="coiled-coil region" evidence="8">
    <location>
        <begin position="100"/>
        <end position="134"/>
    </location>
</feature>
<dbReference type="InterPro" id="IPR031745">
    <property type="entry name" value="Vps53_C"/>
</dbReference>
<accession>A0A7M5V4A0</accession>